<dbReference type="OrthoDB" id="10511at2157"/>
<dbReference type="InterPro" id="IPR019920">
    <property type="entry name" value="F420-binding_dom_put"/>
</dbReference>
<evidence type="ECO:0000313" key="4">
    <source>
        <dbReference type="EMBL" id="PCR92796.1"/>
    </source>
</evidence>
<feature type="domain" description="Pyridoxamine 5'-phosphate oxidase N-terminal" evidence="3">
    <location>
        <begin position="4"/>
        <end position="128"/>
    </location>
</feature>
<reference evidence="4 5" key="1">
    <citation type="submission" date="2017-09" db="EMBL/GenBank/DDBJ databases">
        <title>Genome sequences of Natrinema ejinorence JCM 13890T.</title>
        <authorList>
            <person name="Roh S.W."/>
            <person name="Kim Y.B."/>
            <person name="Kim J.Y."/>
        </authorList>
    </citation>
    <scope>NUCLEOTIDE SEQUENCE [LARGE SCALE GENOMIC DNA]</scope>
    <source>
        <strain evidence="4 5">JCM 13890</strain>
    </source>
</reference>
<dbReference type="AlphaFoldDB" id="A0A2A5R149"/>
<dbReference type="InterPro" id="IPR012349">
    <property type="entry name" value="Split_barrel_FMN-bd"/>
</dbReference>
<dbReference type="PANTHER" id="PTHR35176">
    <property type="entry name" value="HEME OXYGENASE HI_0854-RELATED"/>
    <property type="match status" value="1"/>
</dbReference>
<evidence type="ECO:0000313" key="5">
    <source>
        <dbReference type="Proteomes" id="UP000219689"/>
    </source>
</evidence>
<dbReference type="SUPFAM" id="SSF50475">
    <property type="entry name" value="FMN-binding split barrel"/>
    <property type="match status" value="1"/>
</dbReference>
<evidence type="ECO:0000259" key="3">
    <source>
        <dbReference type="Pfam" id="PF01243"/>
    </source>
</evidence>
<name>A0A2A5R149_9EURY</name>
<organism evidence="4 5">
    <name type="scientific">Natrinema ejinorense</name>
    <dbReference type="NCBI Taxonomy" id="373386"/>
    <lineage>
        <taxon>Archaea</taxon>
        <taxon>Methanobacteriati</taxon>
        <taxon>Methanobacteriota</taxon>
        <taxon>Stenosarchaea group</taxon>
        <taxon>Halobacteria</taxon>
        <taxon>Halobacteriales</taxon>
        <taxon>Natrialbaceae</taxon>
        <taxon>Natrinema</taxon>
    </lineage>
</organism>
<accession>A0A2A5R149</accession>
<dbReference type="GO" id="GO:0070967">
    <property type="term" value="F:coenzyme F420 binding"/>
    <property type="evidence" value="ECO:0007669"/>
    <property type="project" value="TreeGrafter"/>
</dbReference>
<keyword evidence="5" id="KW-1185">Reference proteome</keyword>
<evidence type="ECO:0000256" key="1">
    <source>
        <dbReference type="ARBA" id="ARBA00023002"/>
    </source>
</evidence>
<dbReference type="EMBL" id="NXNI01000001">
    <property type="protein sequence ID" value="PCR92796.1"/>
    <property type="molecule type" value="Genomic_DNA"/>
</dbReference>
<dbReference type="GO" id="GO:0016627">
    <property type="term" value="F:oxidoreductase activity, acting on the CH-CH group of donors"/>
    <property type="evidence" value="ECO:0007669"/>
    <property type="project" value="TreeGrafter"/>
</dbReference>
<dbReference type="RefSeq" id="WP_097381712.1">
    <property type="nucleotide sequence ID" value="NZ_NXNI01000001.1"/>
</dbReference>
<sequence length="129" mass="14793">MASIPEEFHDLFEKKTFAHVATLTEEGLPHVTPVWIDYDADENRLLVNTERGRQKERNAQHNSGVGVSMTDPDDPYRHLSVIGEVDEITTAGARAHIDELALRYMDTEEYPNPIETERVLLRIRPDRVL</sequence>
<dbReference type="InterPro" id="IPR011576">
    <property type="entry name" value="Pyridox_Oxase_N"/>
</dbReference>
<dbReference type="Proteomes" id="UP000219689">
    <property type="component" value="Unassembled WGS sequence"/>
</dbReference>
<dbReference type="NCBIfam" id="TIGR03618">
    <property type="entry name" value="Rv1155_F420"/>
    <property type="match status" value="1"/>
</dbReference>
<protein>
    <submittedName>
        <fullName evidence="4">PPOX class F420-dependent enzyme</fullName>
    </submittedName>
</protein>
<evidence type="ECO:0000256" key="2">
    <source>
        <dbReference type="SAM" id="MobiDB-lite"/>
    </source>
</evidence>
<keyword evidence="1" id="KW-0560">Oxidoreductase</keyword>
<comment type="caution">
    <text evidence="4">The sequence shown here is derived from an EMBL/GenBank/DDBJ whole genome shotgun (WGS) entry which is preliminary data.</text>
</comment>
<proteinExistence type="predicted"/>
<dbReference type="PANTHER" id="PTHR35176:SF6">
    <property type="entry name" value="HEME OXYGENASE HI_0854-RELATED"/>
    <property type="match status" value="1"/>
</dbReference>
<dbReference type="Pfam" id="PF01243">
    <property type="entry name" value="PNPOx_N"/>
    <property type="match status" value="1"/>
</dbReference>
<dbReference type="GO" id="GO:0005829">
    <property type="term" value="C:cytosol"/>
    <property type="evidence" value="ECO:0007669"/>
    <property type="project" value="TreeGrafter"/>
</dbReference>
<dbReference type="Gene3D" id="2.30.110.10">
    <property type="entry name" value="Electron Transport, Fmn-binding Protein, Chain A"/>
    <property type="match status" value="1"/>
</dbReference>
<gene>
    <name evidence="4" type="ORF">CP557_18315</name>
</gene>
<feature type="region of interest" description="Disordered" evidence="2">
    <location>
        <begin position="51"/>
        <end position="73"/>
    </location>
</feature>
<dbReference type="InterPro" id="IPR052019">
    <property type="entry name" value="F420H2_bilvrd_red/Heme_oxyg"/>
</dbReference>